<dbReference type="PANTHER" id="PTHR13844">
    <property type="entry name" value="SWI/SNF-RELATED MATRIX-ASSOCIATED ACTIN-DEPENDENT REGULATOR OF CHROMATIN SUBFAMILY D"/>
    <property type="match status" value="1"/>
</dbReference>
<keyword evidence="3" id="KW-1185">Reference proteome</keyword>
<dbReference type="OrthoDB" id="10263741at2759"/>
<dbReference type="PROSITE" id="PS51925">
    <property type="entry name" value="SWIB_MDM2"/>
    <property type="match status" value="1"/>
</dbReference>
<dbReference type="Gene3D" id="1.10.245.10">
    <property type="entry name" value="SWIB/MDM2 domain"/>
    <property type="match status" value="1"/>
</dbReference>
<dbReference type="CDD" id="cd10568">
    <property type="entry name" value="SWIB_like"/>
    <property type="match status" value="1"/>
</dbReference>
<proteinExistence type="predicted"/>
<dbReference type="InterPro" id="IPR036885">
    <property type="entry name" value="SWIB_MDM2_dom_sf"/>
</dbReference>
<dbReference type="Proteomes" id="UP000076722">
    <property type="component" value="Unassembled WGS sequence"/>
</dbReference>
<dbReference type="STRING" id="1314777.A0A164XG58"/>
<name>A0A164XG58_9AGAM</name>
<organism evidence="2 3">
    <name type="scientific">Sistotremastrum niveocremeum HHB9708</name>
    <dbReference type="NCBI Taxonomy" id="1314777"/>
    <lineage>
        <taxon>Eukaryota</taxon>
        <taxon>Fungi</taxon>
        <taxon>Dikarya</taxon>
        <taxon>Basidiomycota</taxon>
        <taxon>Agaricomycotina</taxon>
        <taxon>Agaricomycetes</taxon>
        <taxon>Sistotremastrales</taxon>
        <taxon>Sistotremastraceae</taxon>
        <taxon>Sertulicium</taxon>
        <taxon>Sertulicium niveocremeum</taxon>
    </lineage>
</organism>
<evidence type="ECO:0000313" key="2">
    <source>
        <dbReference type="EMBL" id="KZS95948.1"/>
    </source>
</evidence>
<dbReference type="AlphaFoldDB" id="A0A164XG58"/>
<dbReference type="SUPFAM" id="SSF47592">
    <property type="entry name" value="SWIB/MDM2 domain"/>
    <property type="match status" value="1"/>
</dbReference>
<evidence type="ECO:0000259" key="1">
    <source>
        <dbReference type="PROSITE" id="PS51925"/>
    </source>
</evidence>
<feature type="domain" description="DM2" evidence="1">
    <location>
        <begin position="193"/>
        <end position="270"/>
    </location>
</feature>
<sequence>MNMNAVPPDSIRAAKKRKITDRTLPASLGAEFEDAALYNQLLEIERKMDWTVTRKKVEMQEMLHKPITVTRKLRIFLSHSCSGQSWQASDDTPLPPNSLDFETGQGIPSWSFKVEGRLLPSTEPSRPIEQSPRKFSSFIKSLTVEMDRDPSLYGDANVVEWRRNPGLPDQDGFEIKRRGDMSIAARVVLHLEHTPERYKLAPQLSSILQLKEAPRVTVISALWNYIKINQLQDKVDRRVVKADAKLQAIFGLEAFQFGQLPEMVNSCLLPPDPVLLPYTIQVDPECPAAIQAYDIEIETEDTFLKGKFNTISTSMVSDSAKRITALDDQIAQAAQSIRNAKLKKEFMNALSANPQTFIQDWLASQSRDLDLVLGNEQGVREDDLKNSEFFRLPWIDEAVSIQEGLRVAGALNRLHEAGR</sequence>
<dbReference type="Pfam" id="PF02201">
    <property type="entry name" value="SWIB"/>
    <property type="match status" value="1"/>
</dbReference>
<dbReference type="InterPro" id="IPR003121">
    <property type="entry name" value="SWIB_MDM2_domain"/>
</dbReference>
<evidence type="ECO:0000313" key="3">
    <source>
        <dbReference type="Proteomes" id="UP000076722"/>
    </source>
</evidence>
<dbReference type="InterPro" id="IPR019835">
    <property type="entry name" value="SWIB_domain"/>
</dbReference>
<protein>
    <submittedName>
        <fullName evidence="2">SWI/SNF complex 60 kDa subunit</fullName>
    </submittedName>
</protein>
<dbReference type="SMART" id="SM00151">
    <property type="entry name" value="SWIB"/>
    <property type="match status" value="1"/>
</dbReference>
<dbReference type="EMBL" id="KV419400">
    <property type="protein sequence ID" value="KZS95948.1"/>
    <property type="molecule type" value="Genomic_DNA"/>
</dbReference>
<reference evidence="2 3" key="1">
    <citation type="journal article" date="2016" name="Mol. Biol. Evol.">
        <title>Comparative Genomics of Early-Diverging Mushroom-Forming Fungi Provides Insights into the Origins of Lignocellulose Decay Capabilities.</title>
        <authorList>
            <person name="Nagy L.G."/>
            <person name="Riley R."/>
            <person name="Tritt A."/>
            <person name="Adam C."/>
            <person name="Daum C."/>
            <person name="Floudas D."/>
            <person name="Sun H."/>
            <person name="Yadav J.S."/>
            <person name="Pangilinan J."/>
            <person name="Larsson K.H."/>
            <person name="Matsuura K."/>
            <person name="Barry K."/>
            <person name="Labutti K."/>
            <person name="Kuo R."/>
            <person name="Ohm R.A."/>
            <person name="Bhattacharya S.S."/>
            <person name="Shirouzu T."/>
            <person name="Yoshinaga Y."/>
            <person name="Martin F.M."/>
            <person name="Grigoriev I.V."/>
            <person name="Hibbett D.S."/>
        </authorList>
    </citation>
    <scope>NUCLEOTIDE SEQUENCE [LARGE SCALE GENOMIC DNA]</scope>
    <source>
        <strain evidence="2 3">HHB9708</strain>
    </source>
</reference>
<accession>A0A164XG58</accession>
<gene>
    <name evidence="2" type="ORF">SISNIDRAFT_451598</name>
</gene>